<accession>A0AAV7RAK8</accession>
<dbReference type="EMBL" id="JANPWB010000009">
    <property type="protein sequence ID" value="KAJ1147868.1"/>
    <property type="molecule type" value="Genomic_DNA"/>
</dbReference>
<dbReference type="Proteomes" id="UP001066276">
    <property type="component" value="Chromosome 5"/>
</dbReference>
<dbReference type="AlphaFoldDB" id="A0AAV7RAK8"/>
<evidence type="ECO:0000313" key="2">
    <source>
        <dbReference type="Proteomes" id="UP001066276"/>
    </source>
</evidence>
<proteinExistence type="predicted"/>
<organism evidence="1 2">
    <name type="scientific">Pleurodeles waltl</name>
    <name type="common">Iberian ribbed newt</name>
    <dbReference type="NCBI Taxonomy" id="8319"/>
    <lineage>
        <taxon>Eukaryota</taxon>
        <taxon>Metazoa</taxon>
        <taxon>Chordata</taxon>
        <taxon>Craniata</taxon>
        <taxon>Vertebrata</taxon>
        <taxon>Euteleostomi</taxon>
        <taxon>Amphibia</taxon>
        <taxon>Batrachia</taxon>
        <taxon>Caudata</taxon>
        <taxon>Salamandroidea</taxon>
        <taxon>Salamandridae</taxon>
        <taxon>Pleurodelinae</taxon>
        <taxon>Pleurodeles</taxon>
    </lineage>
</organism>
<protein>
    <submittedName>
        <fullName evidence="1">Uncharacterized protein</fullName>
    </submittedName>
</protein>
<evidence type="ECO:0000313" key="1">
    <source>
        <dbReference type="EMBL" id="KAJ1147868.1"/>
    </source>
</evidence>
<comment type="caution">
    <text evidence="1">The sequence shown here is derived from an EMBL/GenBank/DDBJ whole genome shotgun (WGS) entry which is preliminary data.</text>
</comment>
<keyword evidence="2" id="KW-1185">Reference proteome</keyword>
<reference evidence="1" key="1">
    <citation type="journal article" date="2022" name="bioRxiv">
        <title>Sequencing and chromosome-scale assembly of the giantPleurodeles waltlgenome.</title>
        <authorList>
            <person name="Brown T."/>
            <person name="Elewa A."/>
            <person name="Iarovenko S."/>
            <person name="Subramanian E."/>
            <person name="Araus A.J."/>
            <person name="Petzold A."/>
            <person name="Susuki M."/>
            <person name="Suzuki K.-i.T."/>
            <person name="Hayashi T."/>
            <person name="Toyoda A."/>
            <person name="Oliveira C."/>
            <person name="Osipova E."/>
            <person name="Leigh N.D."/>
            <person name="Simon A."/>
            <person name="Yun M.H."/>
        </authorList>
    </citation>
    <scope>NUCLEOTIDE SEQUENCE</scope>
    <source>
        <strain evidence="1">20211129_DDA</strain>
        <tissue evidence="1">Liver</tissue>
    </source>
</reference>
<name>A0AAV7RAK8_PLEWA</name>
<gene>
    <name evidence="1" type="ORF">NDU88_000712</name>
</gene>
<sequence>MSRCPWSSRWQPQVRRSGRYTKSPCTPQREPAQLAVPLLQRSMLAFHRGVLQRQTLYSAWCPAGVTRR</sequence>